<gene>
    <name evidence="5 8" type="primary">rimM</name>
    <name evidence="8" type="ORF">AAK873_06245</name>
</gene>
<dbReference type="Gene3D" id="2.40.30.60">
    <property type="entry name" value="RimM"/>
    <property type="match status" value="1"/>
</dbReference>
<evidence type="ECO:0000259" key="7">
    <source>
        <dbReference type="Pfam" id="PF24986"/>
    </source>
</evidence>
<keyword evidence="1 5" id="KW-0963">Cytoplasm</keyword>
<comment type="function">
    <text evidence="5">An accessory protein needed during the final step in the assembly of 30S ribosomal subunit, possibly for assembly of the head region. Essential for efficient processing of 16S rRNA. May be needed both before and after RbfA during the maturation of 16S rRNA. It has affinity for free ribosomal 30S subunits but not for 70S ribosomes.</text>
</comment>
<dbReference type="NCBIfam" id="TIGR02273">
    <property type="entry name" value="16S_RimM"/>
    <property type="match status" value="1"/>
</dbReference>
<dbReference type="InterPro" id="IPR011033">
    <property type="entry name" value="PRC_barrel-like_sf"/>
</dbReference>
<proteinExistence type="inferred from homology"/>
<dbReference type="EMBL" id="JBCLPP010000014">
    <property type="protein sequence ID" value="MEY8245216.1"/>
    <property type="molecule type" value="Genomic_DNA"/>
</dbReference>
<organism evidence="8 9">
    <name type="scientific">Heminiphilus faecis</name>
    <dbReference type="NCBI Taxonomy" id="2601703"/>
    <lineage>
        <taxon>Bacteria</taxon>
        <taxon>Pseudomonadati</taxon>
        <taxon>Bacteroidota</taxon>
        <taxon>Bacteroidia</taxon>
        <taxon>Bacteroidales</taxon>
        <taxon>Muribaculaceae</taxon>
        <taxon>Heminiphilus</taxon>
    </lineage>
</organism>
<sequence>MILKEELTEIGRFGKPHGIQGEINATVDDDVDVDAINRIVVNIDGIYVPFFIRSIRVKRLDSVIIGIDDINNEDQAARFTNLDIYALISDNIREVPNNDDDGFYAADLIGYTIVHADGRPVGKITDINDSTENALFIIQSPDGTDKYIPIADELIDEINPENRYITMTLPEGLLDL</sequence>
<evidence type="ECO:0000256" key="5">
    <source>
        <dbReference type="HAMAP-Rule" id="MF_00014"/>
    </source>
</evidence>
<evidence type="ECO:0000256" key="3">
    <source>
        <dbReference type="ARBA" id="ARBA00022552"/>
    </source>
</evidence>
<dbReference type="Gene3D" id="2.30.30.240">
    <property type="entry name" value="PRC-barrel domain"/>
    <property type="match status" value="1"/>
</dbReference>
<name>A0ABV4CV05_9BACT</name>
<comment type="domain">
    <text evidence="5">The PRC barrel domain binds ribosomal protein uS19.</text>
</comment>
<keyword evidence="2 5" id="KW-0690">Ribosome biogenesis</keyword>
<dbReference type="InterPro" id="IPR011961">
    <property type="entry name" value="RimM"/>
</dbReference>
<accession>A0ABV4CV05</accession>
<protein>
    <recommendedName>
        <fullName evidence="5">Ribosome maturation factor RimM</fullName>
    </recommendedName>
</protein>
<dbReference type="Pfam" id="PF01782">
    <property type="entry name" value="RimM"/>
    <property type="match status" value="1"/>
</dbReference>
<dbReference type="PANTHER" id="PTHR33692">
    <property type="entry name" value="RIBOSOME MATURATION FACTOR RIMM"/>
    <property type="match status" value="1"/>
</dbReference>
<dbReference type="SUPFAM" id="SSF50346">
    <property type="entry name" value="PRC-barrel domain"/>
    <property type="match status" value="1"/>
</dbReference>
<dbReference type="SUPFAM" id="SSF50447">
    <property type="entry name" value="Translation proteins"/>
    <property type="match status" value="1"/>
</dbReference>
<comment type="subunit">
    <text evidence="5">Binds ribosomal protein uS19.</text>
</comment>
<evidence type="ECO:0000313" key="8">
    <source>
        <dbReference type="EMBL" id="MEY8245216.1"/>
    </source>
</evidence>
<evidence type="ECO:0000313" key="9">
    <source>
        <dbReference type="Proteomes" id="UP001565200"/>
    </source>
</evidence>
<keyword evidence="3 5" id="KW-0698">rRNA processing</keyword>
<keyword evidence="4 5" id="KW-0143">Chaperone</keyword>
<evidence type="ECO:0000259" key="6">
    <source>
        <dbReference type="Pfam" id="PF01782"/>
    </source>
</evidence>
<comment type="subcellular location">
    <subcellularLocation>
        <location evidence="5">Cytoplasm</location>
    </subcellularLocation>
</comment>
<dbReference type="PANTHER" id="PTHR33692:SF1">
    <property type="entry name" value="RIBOSOME MATURATION FACTOR RIMM"/>
    <property type="match status" value="1"/>
</dbReference>
<dbReference type="HAMAP" id="MF_00014">
    <property type="entry name" value="Ribosome_mat_RimM"/>
    <property type="match status" value="1"/>
</dbReference>
<evidence type="ECO:0000256" key="1">
    <source>
        <dbReference type="ARBA" id="ARBA00022490"/>
    </source>
</evidence>
<dbReference type="InterPro" id="IPR002676">
    <property type="entry name" value="RimM_N"/>
</dbReference>
<evidence type="ECO:0000256" key="2">
    <source>
        <dbReference type="ARBA" id="ARBA00022517"/>
    </source>
</evidence>
<keyword evidence="9" id="KW-1185">Reference proteome</keyword>
<dbReference type="RefSeq" id="WP_121699546.1">
    <property type="nucleotide sequence ID" value="NZ_JBCLPP010000014.1"/>
</dbReference>
<dbReference type="InterPro" id="IPR056792">
    <property type="entry name" value="PRC_RimM"/>
</dbReference>
<dbReference type="InterPro" id="IPR009000">
    <property type="entry name" value="Transl_B-barrel_sf"/>
</dbReference>
<feature type="domain" description="Ribosome maturation factor RimM PRC barrel" evidence="7">
    <location>
        <begin position="107"/>
        <end position="173"/>
    </location>
</feature>
<dbReference type="InterPro" id="IPR036976">
    <property type="entry name" value="RimM_N_sf"/>
</dbReference>
<dbReference type="Pfam" id="PF24986">
    <property type="entry name" value="PRC_RimM"/>
    <property type="match status" value="1"/>
</dbReference>
<evidence type="ECO:0000256" key="4">
    <source>
        <dbReference type="ARBA" id="ARBA00023186"/>
    </source>
</evidence>
<feature type="domain" description="RimM N-terminal" evidence="6">
    <location>
        <begin position="10"/>
        <end position="88"/>
    </location>
</feature>
<reference evidence="8 9" key="1">
    <citation type="submission" date="2024-03" db="EMBL/GenBank/DDBJ databases">
        <title>Mouse gut bacterial collection (mGBC) of GemPharmatech.</title>
        <authorList>
            <person name="He Y."/>
            <person name="Dong L."/>
            <person name="Wu D."/>
            <person name="Gao X."/>
            <person name="Lin Z."/>
        </authorList>
    </citation>
    <scope>NUCLEOTIDE SEQUENCE [LARGE SCALE GENOMIC DNA]</scope>
    <source>
        <strain evidence="8 9">54-13</strain>
    </source>
</reference>
<comment type="similarity">
    <text evidence="5">Belongs to the RimM family.</text>
</comment>
<comment type="caution">
    <text evidence="8">The sequence shown here is derived from an EMBL/GenBank/DDBJ whole genome shotgun (WGS) entry which is preliminary data.</text>
</comment>
<dbReference type="Proteomes" id="UP001565200">
    <property type="component" value="Unassembled WGS sequence"/>
</dbReference>